<feature type="compositionally biased region" description="Polar residues" evidence="1">
    <location>
        <begin position="666"/>
        <end position="675"/>
    </location>
</feature>
<protein>
    <recommendedName>
        <fullName evidence="4">PiggyBac transposable element-derived protein domain-containing protein</fullName>
    </recommendedName>
</protein>
<evidence type="ECO:0008006" key="4">
    <source>
        <dbReference type="Google" id="ProtNLM"/>
    </source>
</evidence>
<sequence>MDDSFDPTFLTADVDVDFDFLRAQTQYQDDINNCWISEGQAEEITDPSDFPCAADWKDDAPDIISNTVVTVDKARIHIWKQGKTEIRIIRTVWGEDHPTFDTLATRIFGPRSKLFHLFEDELSLSYEKYCRFLATFFAASSRSSPASRLLEDNRFDSTGMMEKMEYYRLIRQIEEHRSGDESLWMQIEELFNSLVKKHFLSERGEEELYIALDDDKHHFNYSKQADTYGLQRMRHIKTNRMGHTAHTAGLSATGMPLCVMFQREDEAQSQVYERMCKKMFGGRTGNGYPNLQGITFGSDRGYWTPTLLFLFLLKCGADVVGTVARCFWYPFTFTKGKVTAIPEVDTHNRIEIRMKGAKDVFYKTLKWGPSAKIRATCYRPGTGTAVSLAMSTLHHGPLFDLNLSFPKDHKWYFNRTVLQDERNAKAFPVVAGSDHYDIIKALPIRPLTLVQGDTAWFIMRQFSLTSSTVDKCISSRCREITQDHALRESYETVLKAVDRTNLLPRRSDYTDARNNNNSTNNNNNTDRRGRNVLDDIGGDSDSSDDEEELPTPAIDWASNWIRRVNEGEDGLFRDRLNSTMEESTIRGIIDKHDNAKSTGSISSLKKKLKEWSELSTYLHRKYFFYSVPQLKDRILELDGQAVVTGKNKNALFDLVVRCQRKRIGRNTTLNNNQDPYNGEEDDEDDVDTVDPVLLDIFKASKMKPLKDEAKAYCRQGHLLERPFLEQFHQHSKEGLTRGYKSIAIHETPVVESTSITGALDSSDAELIYKKEDHAANDSGSDTNDDDDIAIETMPIGIKARVAHSTFYSERQLIEANLGLAAYERGEPYYVEIDAEGGELHKWIPKHKESFQLLHHVAVRDARKGLFLVGNKTKVMFGVFVTYSDNLIASYRALLEDLFDRALKPFYEADQHLQLPKEKIERILQAKEMKKLNMTYHSFQTDYYVWRQLRIKKALQLPIPPCNRILPYNHSVWNNLKGASDTATKLMWNCQIKFASSGRSQVVAFAKFLQLYSILLHREYQIATAKTDLNFYASLHHFRNTRNKNYPFHKTVDRISVWFIKNADDAVAAAAAAVPPTPPTTALTVDTGGPLVRTPPRVQRFSNPRGSPFQEIRNYTTITGGTPGKGRSKNPTNKTAAYDEDHQRLNTCEGDLYWTKQIKKCSICDTNSNYVCLGCKRWYCIKSRDEKFYNMILKSDSRVAFIEDGERPPSELVIHGVANDRSTKEFCTVDMDAITCGTVNQDHILPRH</sequence>
<dbReference type="KEGG" id="fcy:FRACYDRAFT_248581"/>
<dbReference type="InParanoid" id="A0A1E7ETR8"/>
<evidence type="ECO:0000313" key="2">
    <source>
        <dbReference type="EMBL" id="OEU09246.1"/>
    </source>
</evidence>
<dbReference type="Proteomes" id="UP000095751">
    <property type="component" value="Unassembled WGS sequence"/>
</dbReference>
<accession>A0A1E7ETR8</accession>
<proteinExistence type="predicted"/>
<feature type="compositionally biased region" description="Low complexity" evidence="1">
    <location>
        <begin position="513"/>
        <end position="524"/>
    </location>
</feature>
<name>A0A1E7ETR8_9STRA</name>
<keyword evidence="3" id="KW-1185">Reference proteome</keyword>
<evidence type="ECO:0000313" key="3">
    <source>
        <dbReference type="Proteomes" id="UP000095751"/>
    </source>
</evidence>
<gene>
    <name evidence="2" type="ORF">FRACYDRAFT_248581</name>
</gene>
<organism evidence="2 3">
    <name type="scientific">Fragilariopsis cylindrus CCMP1102</name>
    <dbReference type="NCBI Taxonomy" id="635003"/>
    <lineage>
        <taxon>Eukaryota</taxon>
        <taxon>Sar</taxon>
        <taxon>Stramenopiles</taxon>
        <taxon>Ochrophyta</taxon>
        <taxon>Bacillariophyta</taxon>
        <taxon>Bacillariophyceae</taxon>
        <taxon>Bacillariophycidae</taxon>
        <taxon>Bacillariales</taxon>
        <taxon>Bacillariaceae</taxon>
        <taxon>Fragilariopsis</taxon>
    </lineage>
</organism>
<dbReference type="AlphaFoldDB" id="A0A1E7ETR8"/>
<feature type="compositionally biased region" description="Acidic residues" evidence="1">
    <location>
        <begin position="536"/>
        <end position="549"/>
    </location>
</feature>
<evidence type="ECO:0000256" key="1">
    <source>
        <dbReference type="SAM" id="MobiDB-lite"/>
    </source>
</evidence>
<feature type="region of interest" description="Disordered" evidence="1">
    <location>
        <begin position="505"/>
        <end position="550"/>
    </location>
</feature>
<dbReference type="EMBL" id="KV784376">
    <property type="protein sequence ID" value="OEU09246.1"/>
    <property type="molecule type" value="Genomic_DNA"/>
</dbReference>
<feature type="region of interest" description="Disordered" evidence="1">
    <location>
        <begin position="666"/>
        <end position="685"/>
    </location>
</feature>
<reference evidence="2 3" key="1">
    <citation type="submission" date="2016-09" db="EMBL/GenBank/DDBJ databases">
        <title>Extensive genetic diversity and differential bi-allelic expression allows diatom success in the polar Southern Ocean.</title>
        <authorList>
            <consortium name="DOE Joint Genome Institute"/>
            <person name="Mock T."/>
            <person name="Otillar R.P."/>
            <person name="Strauss J."/>
            <person name="Dupont C."/>
            <person name="Frickenhaus S."/>
            <person name="Maumus F."/>
            <person name="Mcmullan M."/>
            <person name="Sanges R."/>
            <person name="Schmutz J."/>
            <person name="Toseland A."/>
            <person name="Valas R."/>
            <person name="Veluchamy A."/>
            <person name="Ward B.J."/>
            <person name="Allen A."/>
            <person name="Barry K."/>
            <person name="Falciatore A."/>
            <person name="Ferrante M."/>
            <person name="Fortunato A.E."/>
            <person name="Gloeckner G."/>
            <person name="Gruber A."/>
            <person name="Hipkin R."/>
            <person name="Janech M."/>
            <person name="Kroth P."/>
            <person name="Leese F."/>
            <person name="Lindquist E."/>
            <person name="Lyon B.R."/>
            <person name="Martin J."/>
            <person name="Mayer C."/>
            <person name="Parker M."/>
            <person name="Quesneville H."/>
            <person name="Raymond J."/>
            <person name="Uhlig C."/>
            <person name="Valentin K.U."/>
            <person name="Worden A.Z."/>
            <person name="Armbrust E.V."/>
            <person name="Bowler C."/>
            <person name="Green B."/>
            <person name="Moulton V."/>
            <person name="Van Oosterhout C."/>
            <person name="Grigoriev I."/>
        </authorList>
    </citation>
    <scope>NUCLEOTIDE SEQUENCE [LARGE SCALE GENOMIC DNA]</scope>
    <source>
        <strain evidence="2 3">CCMP1102</strain>
    </source>
</reference>
<dbReference type="OrthoDB" id="56174at2759"/>